<feature type="domain" description="Immunoglobulin" evidence="7">
    <location>
        <begin position="19"/>
        <end position="114"/>
    </location>
</feature>
<evidence type="ECO:0000259" key="7">
    <source>
        <dbReference type="SMART" id="SM00409"/>
    </source>
</evidence>
<keyword evidence="3 5" id="KW-0472">Membrane</keyword>
<dbReference type="InterPro" id="IPR013783">
    <property type="entry name" value="Ig-like_fold"/>
</dbReference>
<dbReference type="AlphaFoldDB" id="A0AAY5KYL3"/>
<feature type="chain" id="PRO_5044198921" description="Immunoglobulin domain-containing protein" evidence="6">
    <location>
        <begin position="18"/>
        <end position="219"/>
    </location>
</feature>
<keyword evidence="9" id="KW-1185">Reference proteome</keyword>
<dbReference type="Pfam" id="PF07686">
    <property type="entry name" value="V-set"/>
    <property type="match status" value="1"/>
</dbReference>
<keyword evidence="6" id="KW-0732">Signal</keyword>
<dbReference type="InterPro" id="IPR036179">
    <property type="entry name" value="Ig-like_dom_sf"/>
</dbReference>
<reference evidence="8" key="3">
    <citation type="submission" date="2025-09" db="UniProtKB">
        <authorList>
            <consortium name="Ensembl"/>
        </authorList>
    </citation>
    <scope>IDENTIFICATION</scope>
</reference>
<evidence type="ECO:0000256" key="3">
    <source>
        <dbReference type="ARBA" id="ARBA00023136"/>
    </source>
</evidence>
<dbReference type="InterPro" id="IPR013106">
    <property type="entry name" value="Ig_V-set"/>
</dbReference>
<comment type="subcellular location">
    <subcellularLocation>
        <location evidence="1">Membrane</location>
    </subcellularLocation>
</comment>
<dbReference type="Ensembl" id="ENSELUT00000092590.1">
    <property type="protein sequence ID" value="ENSELUP00000091517.1"/>
    <property type="gene ID" value="ENSELUG00000040937.1"/>
</dbReference>
<name>A0AAY5KYL3_ESOLU</name>
<protein>
    <recommendedName>
        <fullName evidence="7">Immunoglobulin domain-containing protein</fullName>
    </recommendedName>
</protein>
<dbReference type="InterPro" id="IPR050671">
    <property type="entry name" value="CD300_family_receptors"/>
</dbReference>
<dbReference type="SMART" id="SM00409">
    <property type="entry name" value="IG"/>
    <property type="match status" value="1"/>
</dbReference>
<keyword evidence="5" id="KW-1133">Transmembrane helix</keyword>
<dbReference type="GO" id="GO:0005886">
    <property type="term" value="C:plasma membrane"/>
    <property type="evidence" value="ECO:0007669"/>
    <property type="project" value="TreeGrafter"/>
</dbReference>
<feature type="transmembrane region" description="Helical" evidence="5">
    <location>
        <begin position="122"/>
        <end position="141"/>
    </location>
</feature>
<evidence type="ECO:0000256" key="4">
    <source>
        <dbReference type="SAM" id="MobiDB-lite"/>
    </source>
</evidence>
<feature type="region of interest" description="Disordered" evidence="4">
    <location>
        <begin position="192"/>
        <end position="219"/>
    </location>
</feature>
<dbReference type="GO" id="GO:0004888">
    <property type="term" value="F:transmembrane signaling receptor activity"/>
    <property type="evidence" value="ECO:0007669"/>
    <property type="project" value="TreeGrafter"/>
</dbReference>
<evidence type="ECO:0000313" key="9">
    <source>
        <dbReference type="Proteomes" id="UP000265140"/>
    </source>
</evidence>
<feature type="signal peptide" evidence="6">
    <location>
        <begin position="1"/>
        <end position="17"/>
    </location>
</feature>
<evidence type="ECO:0000313" key="8">
    <source>
        <dbReference type="Ensembl" id="ENSELUP00000091517.1"/>
    </source>
</evidence>
<dbReference type="PANTHER" id="PTHR11860">
    <property type="entry name" value="POLYMERIC-IMMUNOGLOBULIN RECEPTOR"/>
    <property type="match status" value="1"/>
</dbReference>
<dbReference type="Gene3D" id="2.60.40.10">
    <property type="entry name" value="Immunoglobulins"/>
    <property type="match status" value="1"/>
</dbReference>
<dbReference type="Proteomes" id="UP000265140">
    <property type="component" value="Chromosome 9"/>
</dbReference>
<dbReference type="InterPro" id="IPR003599">
    <property type="entry name" value="Ig_sub"/>
</dbReference>
<evidence type="ECO:0000256" key="1">
    <source>
        <dbReference type="ARBA" id="ARBA00004370"/>
    </source>
</evidence>
<dbReference type="PANTHER" id="PTHR11860:SF87">
    <property type="entry name" value="CMRF35-LIKE MOLECULE 8"/>
    <property type="match status" value="1"/>
</dbReference>
<dbReference type="SUPFAM" id="SSF48726">
    <property type="entry name" value="Immunoglobulin"/>
    <property type="match status" value="1"/>
</dbReference>
<evidence type="ECO:0000256" key="2">
    <source>
        <dbReference type="ARBA" id="ARBA00022692"/>
    </source>
</evidence>
<evidence type="ECO:0000256" key="5">
    <source>
        <dbReference type="SAM" id="Phobius"/>
    </source>
</evidence>
<organism evidence="8 9">
    <name type="scientific">Esox lucius</name>
    <name type="common">Northern pike</name>
    <dbReference type="NCBI Taxonomy" id="8010"/>
    <lineage>
        <taxon>Eukaryota</taxon>
        <taxon>Metazoa</taxon>
        <taxon>Chordata</taxon>
        <taxon>Craniata</taxon>
        <taxon>Vertebrata</taxon>
        <taxon>Euteleostomi</taxon>
        <taxon>Actinopterygii</taxon>
        <taxon>Neopterygii</taxon>
        <taxon>Teleostei</taxon>
        <taxon>Protacanthopterygii</taxon>
        <taxon>Esociformes</taxon>
        <taxon>Esocidae</taxon>
        <taxon>Esox</taxon>
    </lineage>
</organism>
<sequence>FSCILPLLLFPSLCVEASSSIKEEVEGGYVTFPCSFILAENNNKYFCKDPCSDILVETKGSRNVNQGRYSIEDNGNGVVTVTIKDLKKSDSGTYKCGVERVGVDTYQEVYLTVTDGKNNYCIILLLYAVICIICGGLPELFSMILKHRCYSTSVNTYFILTQLHPLLHAQLSTTNLMSPQGSQTSLQLLTSPQQNQPPEFMSPQPFQTSLDSHHLNQVG</sequence>
<dbReference type="GeneTree" id="ENSGT01100000263603"/>
<evidence type="ECO:0000256" key="6">
    <source>
        <dbReference type="SAM" id="SignalP"/>
    </source>
</evidence>
<reference evidence="8" key="2">
    <citation type="submission" date="2025-08" db="UniProtKB">
        <authorList>
            <consortium name="Ensembl"/>
        </authorList>
    </citation>
    <scope>IDENTIFICATION</scope>
</reference>
<reference evidence="8 9" key="1">
    <citation type="submission" date="2020-02" db="EMBL/GenBank/DDBJ databases">
        <title>Esox lucius (northern pike) genome, fEsoLuc1, primary haplotype.</title>
        <authorList>
            <person name="Myers G."/>
            <person name="Karagic N."/>
            <person name="Meyer A."/>
            <person name="Pippel M."/>
            <person name="Reichard M."/>
            <person name="Winkler S."/>
            <person name="Tracey A."/>
            <person name="Sims Y."/>
            <person name="Howe K."/>
            <person name="Rhie A."/>
            <person name="Formenti G."/>
            <person name="Durbin R."/>
            <person name="Fedrigo O."/>
            <person name="Jarvis E.D."/>
        </authorList>
    </citation>
    <scope>NUCLEOTIDE SEQUENCE [LARGE SCALE GENOMIC DNA]</scope>
</reference>
<keyword evidence="2 5" id="KW-0812">Transmembrane</keyword>
<proteinExistence type="predicted"/>
<accession>A0AAY5KYL3</accession>